<reference evidence="1 2" key="1">
    <citation type="journal article" date="2010" name="Vet. Microbiol.">
        <title>Production of haemolysins by strains of the Actinobacillus minor/porcitonsillarum complex.</title>
        <authorList>
            <person name="Arya G."/>
            <person name="Niven D.F."/>
        </authorList>
    </citation>
    <scope>NUCLEOTIDE SEQUENCE [LARGE SCALE GENOMIC DNA]</scope>
    <source>
        <strain evidence="1 2">NM305</strain>
    </source>
</reference>
<evidence type="ECO:0008006" key="3">
    <source>
        <dbReference type="Google" id="ProtNLM"/>
    </source>
</evidence>
<evidence type="ECO:0000313" key="2">
    <source>
        <dbReference type="Proteomes" id="UP000005532"/>
    </source>
</evidence>
<dbReference type="eggNOG" id="COG1403">
    <property type="taxonomic scope" value="Bacteria"/>
</dbReference>
<comment type="caution">
    <text evidence="1">The sequence shown here is derived from an EMBL/GenBank/DDBJ whole genome shotgun (WGS) entry which is preliminary data.</text>
</comment>
<dbReference type="Gene3D" id="1.10.30.50">
    <property type="match status" value="1"/>
</dbReference>
<dbReference type="Proteomes" id="UP000005532">
    <property type="component" value="Unassembled WGS sequence"/>
</dbReference>
<accession>C5S3C3</accession>
<dbReference type="AlphaFoldDB" id="C5S3C3"/>
<dbReference type="RefSeq" id="WP_005824863.1">
    <property type="nucleotide sequence ID" value="NZ_ACQL01000106.1"/>
</dbReference>
<organism evidence="1 2">
    <name type="scientific">Actinobacillus minor NM305</name>
    <dbReference type="NCBI Taxonomy" id="637911"/>
    <lineage>
        <taxon>Bacteria</taxon>
        <taxon>Pseudomonadati</taxon>
        <taxon>Pseudomonadota</taxon>
        <taxon>Gammaproteobacteria</taxon>
        <taxon>Pasteurellales</taxon>
        <taxon>Pasteurellaceae</taxon>
        <taxon>Actinobacillus</taxon>
    </lineage>
</organism>
<gene>
    <name evidence="1" type="ORF">AM305_11885</name>
</gene>
<dbReference type="EMBL" id="ACQL01000106">
    <property type="protein sequence ID" value="EER46583.1"/>
    <property type="molecule type" value="Genomic_DNA"/>
</dbReference>
<dbReference type="OrthoDB" id="9797348at2"/>
<name>C5S3C3_9PAST</name>
<evidence type="ECO:0000313" key="1">
    <source>
        <dbReference type="EMBL" id="EER46583.1"/>
    </source>
</evidence>
<protein>
    <recommendedName>
        <fullName evidence="3">TIGR02646 family protein</fullName>
    </recommendedName>
</protein>
<sequence length="195" mass="23203">MIPISLQPEPDNFDRNVRQKGAKWLQENTIFSELPSYWQKCLDDLYIAYDGVCAYYAIKVDEISGYRTVDHFKPKAKYPHLAYEWDNYRFACGSANSKKRDFEDVLDPFSLPDNLFYIHFGTGEVLINPQMDNEITQNAERTINRLSLNDNRLKNRRKKDFLRYYQEKSISLDELKQQNPFVWAEILRQDLVRND</sequence>
<proteinExistence type="predicted"/>